<dbReference type="PANTHER" id="PTHR30466">
    <property type="entry name" value="FLAVIN REDUCTASE"/>
    <property type="match status" value="1"/>
</dbReference>
<dbReference type="Proteomes" id="UP001287356">
    <property type="component" value="Unassembled WGS sequence"/>
</dbReference>
<feature type="region of interest" description="Disordered" evidence="2">
    <location>
        <begin position="53"/>
        <end position="103"/>
    </location>
</feature>
<reference evidence="5" key="2">
    <citation type="submission" date="2023-06" db="EMBL/GenBank/DDBJ databases">
        <authorList>
            <consortium name="Lawrence Berkeley National Laboratory"/>
            <person name="Haridas S."/>
            <person name="Hensen N."/>
            <person name="Bonometti L."/>
            <person name="Westerberg I."/>
            <person name="Brannstrom I.O."/>
            <person name="Guillou S."/>
            <person name="Cros-Aarteil S."/>
            <person name="Calhoun S."/>
            <person name="Kuo A."/>
            <person name="Mondo S."/>
            <person name="Pangilinan J."/>
            <person name="Riley R."/>
            <person name="Labutti K."/>
            <person name="Andreopoulos B."/>
            <person name="Lipzen A."/>
            <person name="Chen C."/>
            <person name="Yanf M."/>
            <person name="Daum C."/>
            <person name="Ng V."/>
            <person name="Clum A."/>
            <person name="Steindorff A."/>
            <person name="Ohm R."/>
            <person name="Martin F."/>
            <person name="Silar P."/>
            <person name="Natvig D."/>
            <person name="Lalanne C."/>
            <person name="Gautier V."/>
            <person name="Ament-Velasquez S.L."/>
            <person name="Kruys A."/>
            <person name="Hutchinson M.I."/>
            <person name="Powell A.J."/>
            <person name="Barry K."/>
            <person name="Miller A.N."/>
            <person name="Grigoriev I.V."/>
            <person name="Debuchy R."/>
            <person name="Gladieux P."/>
            <person name="Thoren M.H."/>
            <person name="Johannesson H."/>
        </authorList>
    </citation>
    <scope>NUCLEOTIDE SEQUENCE</scope>
    <source>
        <strain evidence="5">CBS 958.72</strain>
    </source>
</reference>
<reference evidence="5" key="1">
    <citation type="journal article" date="2023" name="Mol. Phylogenet. Evol.">
        <title>Genome-scale phylogeny and comparative genomics of the fungal order Sordariales.</title>
        <authorList>
            <person name="Hensen N."/>
            <person name="Bonometti L."/>
            <person name="Westerberg I."/>
            <person name="Brannstrom I.O."/>
            <person name="Guillou S."/>
            <person name="Cros-Aarteil S."/>
            <person name="Calhoun S."/>
            <person name="Haridas S."/>
            <person name="Kuo A."/>
            <person name="Mondo S."/>
            <person name="Pangilinan J."/>
            <person name="Riley R."/>
            <person name="LaButti K."/>
            <person name="Andreopoulos B."/>
            <person name="Lipzen A."/>
            <person name="Chen C."/>
            <person name="Yan M."/>
            <person name="Daum C."/>
            <person name="Ng V."/>
            <person name="Clum A."/>
            <person name="Steindorff A."/>
            <person name="Ohm R.A."/>
            <person name="Martin F."/>
            <person name="Silar P."/>
            <person name="Natvig D.O."/>
            <person name="Lalanne C."/>
            <person name="Gautier V."/>
            <person name="Ament-Velasquez S.L."/>
            <person name="Kruys A."/>
            <person name="Hutchinson M.I."/>
            <person name="Powell A.J."/>
            <person name="Barry K."/>
            <person name="Miller A.N."/>
            <person name="Grigoriev I.V."/>
            <person name="Debuchy R."/>
            <person name="Gladieux P."/>
            <person name="Hiltunen Thoren M."/>
            <person name="Johannesson H."/>
        </authorList>
    </citation>
    <scope>NUCLEOTIDE SEQUENCE</scope>
    <source>
        <strain evidence="5">CBS 958.72</strain>
    </source>
</reference>
<dbReference type="EMBL" id="JAULSN010000008">
    <property type="protein sequence ID" value="KAK3366085.1"/>
    <property type="molecule type" value="Genomic_DNA"/>
</dbReference>
<dbReference type="SUPFAM" id="SSF50475">
    <property type="entry name" value="FMN-binding split barrel"/>
    <property type="match status" value="1"/>
</dbReference>
<feature type="signal peptide" evidence="3">
    <location>
        <begin position="1"/>
        <end position="38"/>
    </location>
</feature>
<name>A0AAE0JY04_9PEZI</name>
<proteinExistence type="predicted"/>
<dbReference type="InterPro" id="IPR050268">
    <property type="entry name" value="NADH-dep_flavin_reductase"/>
</dbReference>
<evidence type="ECO:0000259" key="4">
    <source>
        <dbReference type="SMART" id="SM00903"/>
    </source>
</evidence>
<evidence type="ECO:0000313" key="5">
    <source>
        <dbReference type="EMBL" id="KAK3366085.1"/>
    </source>
</evidence>
<evidence type="ECO:0000256" key="1">
    <source>
        <dbReference type="ARBA" id="ARBA00023002"/>
    </source>
</evidence>
<keyword evidence="6" id="KW-1185">Reference proteome</keyword>
<accession>A0AAE0JY04</accession>
<keyword evidence="1" id="KW-0560">Oxidoreductase</keyword>
<feature type="domain" description="Flavin reductase like" evidence="4">
    <location>
        <begin position="115"/>
        <end position="291"/>
    </location>
</feature>
<feature type="chain" id="PRO_5041897910" evidence="3">
    <location>
        <begin position="39"/>
        <end position="316"/>
    </location>
</feature>
<comment type="caution">
    <text evidence="5">The sequence shown here is derived from an EMBL/GenBank/DDBJ whole genome shotgun (WGS) entry which is preliminary data.</text>
</comment>
<feature type="compositionally biased region" description="Low complexity" evidence="2">
    <location>
        <begin position="84"/>
        <end position="96"/>
    </location>
</feature>
<keyword evidence="3" id="KW-0732">Signal</keyword>
<dbReference type="PANTHER" id="PTHR30466:SF1">
    <property type="entry name" value="FMN REDUCTASE (NADH) RUTF"/>
    <property type="match status" value="1"/>
</dbReference>
<dbReference type="InterPro" id="IPR002563">
    <property type="entry name" value="Flavin_Rdtase-like_dom"/>
</dbReference>
<feature type="compositionally biased region" description="Pro residues" evidence="2">
    <location>
        <begin position="53"/>
        <end position="64"/>
    </location>
</feature>
<dbReference type="SMART" id="SM00903">
    <property type="entry name" value="Flavin_Reduct"/>
    <property type="match status" value="1"/>
</dbReference>
<evidence type="ECO:0000313" key="6">
    <source>
        <dbReference type="Proteomes" id="UP001287356"/>
    </source>
</evidence>
<sequence>MVLISSWRPWPSQKRRPAALLRPLAALALVVVLHHLQQEALLPPMPPLPLQLPCPLPPGSPPSPSRGRSGRGTRPACPPRPPRRCAATSPTAATADADLDVPPLPPMSEQVRGLMRLLAHSVVACTSTFPGSGTEPTAPRAMTMSSFTSLALSPTPVVSFNISTPSRTFDAVEASRRFNIHVLADDASGARVADWLARGNAGGLHVFEKLAEECQCQVTVQEQEGAGDPPVLHGPGVLYVLRCRLLDQPSQGLIKVRDHVIVLGEVLDILEGERAERPNRGDKFQDSRFGLLYADRTYRQLGSCIIPREEAAPHTH</sequence>
<gene>
    <name evidence="5" type="ORF">B0T24DRAFT_711474</name>
</gene>
<dbReference type="GO" id="GO:0010181">
    <property type="term" value="F:FMN binding"/>
    <property type="evidence" value="ECO:0007669"/>
    <property type="project" value="InterPro"/>
</dbReference>
<dbReference type="InterPro" id="IPR012349">
    <property type="entry name" value="Split_barrel_FMN-bd"/>
</dbReference>
<evidence type="ECO:0000256" key="3">
    <source>
        <dbReference type="SAM" id="SignalP"/>
    </source>
</evidence>
<evidence type="ECO:0000256" key="2">
    <source>
        <dbReference type="SAM" id="MobiDB-lite"/>
    </source>
</evidence>
<dbReference type="Pfam" id="PF01613">
    <property type="entry name" value="Flavin_Reduct"/>
    <property type="match status" value="1"/>
</dbReference>
<dbReference type="Gene3D" id="2.30.110.10">
    <property type="entry name" value="Electron Transport, Fmn-binding Protein, Chain A"/>
    <property type="match status" value="1"/>
</dbReference>
<dbReference type="AlphaFoldDB" id="A0AAE0JY04"/>
<organism evidence="5 6">
    <name type="scientific">Lasiosphaeria ovina</name>
    <dbReference type="NCBI Taxonomy" id="92902"/>
    <lineage>
        <taxon>Eukaryota</taxon>
        <taxon>Fungi</taxon>
        <taxon>Dikarya</taxon>
        <taxon>Ascomycota</taxon>
        <taxon>Pezizomycotina</taxon>
        <taxon>Sordariomycetes</taxon>
        <taxon>Sordariomycetidae</taxon>
        <taxon>Sordariales</taxon>
        <taxon>Lasiosphaeriaceae</taxon>
        <taxon>Lasiosphaeria</taxon>
    </lineage>
</organism>
<dbReference type="GO" id="GO:0042602">
    <property type="term" value="F:riboflavin reductase (NADPH) activity"/>
    <property type="evidence" value="ECO:0007669"/>
    <property type="project" value="TreeGrafter"/>
</dbReference>
<protein>
    <submittedName>
        <fullName evidence="5">Flavin reductase like domain-containing protein</fullName>
    </submittedName>
</protein>